<evidence type="ECO:0000313" key="3">
    <source>
        <dbReference type="EMBL" id="RRT57946.1"/>
    </source>
</evidence>
<reference evidence="3 4" key="1">
    <citation type="journal article" date="2014" name="Agronomy (Basel)">
        <title>A Draft Genome Sequence for Ensete ventricosum, the Drought-Tolerant Tree Against Hunger.</title>
        <authorList>
            <person name="Harrison J."/>
            <person name="Moore K.A."/>
            <person name="Paszkiewicz K."/>
            <person name="Jones T."/>
            <person name="Grant M."/>
            <person name="Ambacheew D."/>
            <person name="Muzemil S."/>
            <person name="Studholme D.J."/>
        </authorList>
    </citation>
    <scope>NUCLEOTIDE SEQUENCE [LARGE SCALE GENOMIC DNA]</scope>
</reference>
<dbReference type="Gene3D" id="3.50.30.30">
    <property type="match status" value="1"/>
</dbReference>
<evidence type="ECO:0000313" key="4">
    <source>
        <dbReference type="Proteomes" id="UP000287651"/>
    </source>
</evidence>
<dbReference type="InterPro" id="IPR036852">
    <property type="entry name" value="Peptidase_S8/S53_dom_sf"/>
</dbReference>
<organism evidence="3 4">
    <name type="scientific">Ensete ventricosum</name>
    <name type="common">Abyssinian banana</name>
    <name type="synonym">Musa ensete</name>
    <dbReference type="NCBI Taxonomy" id="4639"/>
    <lineage>
        <taxon>Eukaryota</taxon>
        <taxon>Viridiplantae</taxon>
        <taxon>Streptophyta</taxon>
        <taxon>Embryophyta</taxon>
        <taxon>Tracheophyta</taxon>
        <taxon>Spermatophyta</taxon>
        <taxon>Magnoliopsida</taxon>
        <taxon>Liliopsida</taxon>
        <taxon>Zingiberales</taxon>
        <taxon>Musaceae</taxon>
        <taxon>Ensete</taxon>
    </lineage>
</organism>
<dbReference type="GO" id="GO:0004252">
    <property type="term" value="F:serine-type endopeptidase activity"/>
    <property type="evidence" value="ECO:0007669"/>
    <property type="project" value="InterPro"/>
</dbReference>
<evidence type="ECO:0008006" key="5">
    <source>
        <dbReference type="Google" id="ProtNLM"/>
    </source>
</evidence>
<comment type="caution">
    <text evidence="3">The sequence shown here is derived from an EMBL/GenBank/DDBJ whole genome shotgun (WGS) entry which is preliminary data.</text>
</comment>
<dbReference type="InterPro" id="IPR045051">
    <property type="entry name" value="SBT"/>
</dbReference>
<evidence type="ECO:0000256" key="1">
    <source>
        <dbReference type="ARBA" id="ARBA00011073"/>
    </source>
</evidence>
<comment type="similarity">
    <text evidence="1">Belongs to the peptidase S8 family.</text>
</comment>
<dbReference type="AlphaFoldDB" id="A0A426Z1U4"/>
<protein>
    <recommendedName>
        <fullName evidence="5">Peptidase S8/S53 domain-containing protein</fullName>
    </recommendedName>
</protein>
<feature type="non-terminal residue" evidence="3">
    <location>
        <position position="1"/>
    </location>
</feature>
<dbReference type="SUPFAM" id="SSF52743">
    <property type="entry name" value="Subtilisin-like"/>
    <property type="match status" value="1"/>
</dbReference>
<keyword evidence="2" id="KW-0732">Signal</keyword>
<dbReference type="GO" id="GO:0006508">
    <property type="term" value="P:proteolysis"/>
    <property type="evidence" value="ECO:0007669"/>
    <property type="project" value="InterPro"/>
</dbReference>
<accession>A0A426Z1U4</accession>
<proteinExistence type="inferred from homology"/>
<name>A0A426Z1U4_ENSVE</name>
<dbReference type="Gene3D" id="3.40.50.200">
    <property type="entry name" value="Peptidase S8/S53 domain"/>
    <property type="match status" value="1"/>
</dbReference>
<dbReference type="Proteomes" id="UP000287651">
    <property type="component" value="Unassembled WGS sequence"/>
</dbReference>
<evidence type="ECO:0000256" key="2">
    <source>
        <dbReference type="ARBA" id="ARBA00022729"/>
    </source>
</evidence>
<dbReference type="PANTHER" id="PTHR10795">
    <property type="entry name" value="PROPROTEIN CONVERTASE SUBTILISIN/KEXIN"/>
    <property type="match status" value="1"/>
</dbReference>
<sequence length="147" mass="16017">ENLLVAFDHVIMDGVDIISISISSDHASEYFEEPIVIGACYTMKKGILTSARGGNDRCSCRGMVDNVATLMLVSYVNSIDLRFINTLVTGDRRTIVVSCQKLPNTKSSAAGTVDASFRDRGLVGTDDRAPFLWKRTSLTKHDSSIPS</sequence>
<gene>
    <name evidence="3" type="ORF">B296_00010554</name>
</gene>
<dbReference type="EMBL" id="AMZH03008929">
    <property type="protein sequence ID" value="RRT57946.1"/>
    <property type="molecule type" value="Genomic_DNA"/>
</dbReference>